<evidence type="ECO:0000313" key="1">
    <source>
        <dbReference type="Proteomes" id="UP000887569"/>
    </source>
</evidence>
<reference evidence="2" key="1">
    <citation type="submission" date="2022-11" db="UniProtKB">
        <authorList>
            <consortium name="WormBaseParasite"/>
        </authorList>
    </citation>
    <scope>IDENTIFICATION</scope>
</reference>
<name>A0A915A1F5_PARUN</name>
<organism evidence="1 2">
    <name type="scientific">Parascaris univalens</name>
    <name type="common">Nematode worm</name>
    <dbReference type="NCBI Taxonomy" id="6257"/>
    <lineage>
        <taxon>Eukaryota</taxon>
        <taxon>Metazoa</taxon>
        <taxon>Ecdysozoa</taxon>
        <taxon>Nematoda</taxon>
        <taxon>Chromadorea</taxon>
        <taxon>Rhabditida</taxon>
        <taxon>Spirurina</taxon>
        <taxon>Ascaridomorpha</taxon>
        <taxon>Ascaridoidea</taxon>
        <taxon>Ascarididae</taxon>
        <taxon>Parascaris</taxon>
    </lineage>
</organism>
<protein>
    <submittedName>
        <fullName evidence="2">SH2 domain-containing protein</fullName>
    </submittedName>
</protein>
<accession>A0A915A1F5</accession>
<dbReference type="Proteomes" id="UP000887569">
    <property type="component" value="Unplaced"/>
</dbReference>
<dbReference type="AlphaFoldDB" id="A0A915A1F5"/>
<keyword evidence="1" id="KW-1185">Reference proteome</keyword>
<dbReference type="WBParaSite" id="PgE072_g001_t04">
    <property type="protein sequence ID" value="PgE072_g001_t04"/>
    <property type="gene ID" value="PgE072_g001"/>
</dbReference>
<proteinExistence type="predicted"/>
<sequence length="74" mass="8114">MVPAGIQSKNALCIFSICEPSGFTVTSDLFLIASASILNATRSYFPNVRKRTHSTYDAQKNDCQPKCADEITVK</sequence>
<evidence type="ECO:0000313" key="2">
    <source>
        <dbReference type="WBParaSite" id="PgE072_g001_t04"/>
    </source>
</evidence>